<organism evidence="1 2">
    <name type="scientific">Angomonas deanei</name>
    <dbReference type="NCBI Taxonomy" id="59799"/>
    <lineage>
        <taxon>Eukaryota</taxon>
        <taxon>Discoba</taxon>
        <taxon>Euglenozoa</taxon>
        <taxon>Kinetoplastea</taxon>
        <taxon>Metakinetoplastina</taxon>
        <taxon>Trypanosomatida</taxon>
        <taxon>Trypanosomatidae</taxon>
        <taxon>Strigomonadinae</taxon>
        <taxon>Angomonas</taxon>
    </lineage>
</organism>
<evidence type="ECO:0000313" key="1">
    <source>
        <dbReference type="EMBL" id="CAD2215102.1"/>
    </source>
</evidence>
<dbReference type="AlphaFoldDB" id="A0A7G2CAQ1"/>
<dbReference type="EMBL" id="LR877148">
    <property type="protein sequence ID" value="CAD2215102.1"/>
    <property type="molecule type" value="Genomic_DNA"/>
</dbReference>
<reference evidence="1 2" key="1">
    <citation type="submission" date="2020-08" db="EMBL/GenBank/DDBJ databases">
        <authorList>
            <person name="Newling K."/>
            <person name="Davey J."/>
            <person name="Forrester S."/>
        </authorList>
    </citation>
    <scope>NUCLEOTIDE SEQUENCE [LARGE SCALE GENOMIC DNA]</scope>
    <source>
        <strain evidence="2">Crithidia deanei Carvalho (ATCC PRA-265)</strain>
    </source>
</reference>
<evidence type="ECO:0008006" key="3">
    <source>
        <dbReference type="Google" id="ProtNLM"/>
    </source>
</evidence>
<dbReference type="VEuPathDB" id="TriTrypDB:ADEAN_000255500"/>
<proteinExistence type="predicted"/>
<dbReference type="InterPro" id="IPR029063">
    <property type="entry name" value="SAM-dependent_MTases_sf"/>
</dbReference>
<dbReference type="Proteomes" id="UP000515908">
    <property type="component" value="Chromosome 04"/>
</dbReference>
<name>A0A7G2CAQ1_9TRYP</name>
<accession>A0A7G2CAQ1</accession>
<sequence>MNHAFETPEETTQWTTELLPIKTYHTALKREEKGATTVKEVKVGIAFRRCEALRQVQVLETGGQGDSGMVDRTGLFLWRGTREFIQLFESFCKAFSEKRNSSSSEVPFEVAVELGAGSGLGTLVVSACSACFLESNVIRCIATDYWLTPLLNLLMPSKEATVEHLLSDSTGEHDAVHCKGDDEVYLKQKIARQMNAIAVEELDWISCMQQSGTEEDGKAVEPLSFLSRYSPNANCKVWFYGLDIIYPDTREVVLLSLLACVRRGLTMHSSHHRGNLFTQTFLTTYVERDNGETLFHIVLACLVMGLEILPLASPFHEKENLSAALPLLLTYGTQSVDGNAEALRDDVWHSMQRAIFSLVEHVETNGNQNRLQDIVAKRGSWLLALRVIDPTEKGNLNRYDLESCLALLNEYKQDERGVKDKIGKSAYWSPLYRLMPWILNFQFYNKKDNYALSTAECAKCAVKTNGEDGKEMLTLDREKMSKMRLCKQQEEEEKNNVLACGFDF</sequence>
<evidence type="ECO:0000313" key="2">
    <source>
        <dbReference type="Proteomes" id="UP000515908"/>
    </source>
</evidence>
<dbReference type="Gene3D" id="3.40.50.150">
    <property type="entry name" value="Vaccinia Virus protein VP39"/>
    <property type="match status" value="1"/>
</dbReference>
<keyword evidence="2" id="KW-1185">Reference proteome</keyword>
<protein>
    <recommendedName>
        <fullName evidence="3">Methyltransferase</fullName>
    </recommendedName>
</protein>
<gene>
    <name evidence="1" type="ORF">ADEAN_000255500</name>
</gene>